<dbReference type="EMBL" id="JAFBMS010000013">
    <property type="protein sequence ID" value="KAG9347373.1"/>
    <property type="molecule type" value="Genomic_DNA"/>
</dbReference>
<sequence>MAFIRVSFLVEIFRPFPVAHCNGSVSALVVVGETAQDGGGVMGPVGHSIHSFDGASLATLLLPTLCQEDCFPEEEGALRNACQIAPEPIPAQLSLTVGGDVGLKSRLGSQYADSTGGADPAVSPMDAMAVKRSQMYGMGSSPYSQQQQGGAYPSQPYGSPASHRYPMGMQGRGQVGMGAMQKHRIRGHGHPTGCSSRRVNGVISPHVTVSGAGQGAKLSHPLWLCPSLEMPAQYGQQGMGAYGQQGQPPYFSQQQQQQQQQQQPATPTQPPYMQPRAPPQQVQQGSSSCFNTIPVKQTYDDLPLC</sequence>
<feature type="compositionally biased region" description="Pro residues" evidence="1">
    <location>
        <begin position="267"/>
        <end position="278"/>
    </location>
</feature>
<evidence type="ECO:0000313" key="3">
    <source>
        <dbReference type="Proteomes" id="UP000824540"/>
    </source>
</evidence>
<keyword evidence="3" id="KW-1185">Reference proteome</keyword>
<feature type="region of interest" description="Disordered" evidence="1">
    <location>
        <begin position="239"/>
        <end position="289"/>
    </location>
</feature>
<feature type="region of interest" description="Disordered" evidence="1">
    <location>
        <begin position="138"/>
        <end position="164"/>
    </location>
</feature>
<feature type="compositionally biased region" description="Polar residues" evidence="1">
    <location>
        <begin position="280"/>
        <end position="289"/>
    </location>
</feature>
<feature type="compositionally biased region" description="Low complexity" evidence="1">
    <location>
        <begin position="138"/>
        <end position="158"/>
    </location>
</feature>
<name>A0A8T2P1U4_9TELE</name>
<reference evidence="2" key="1">
    <citation type="thesis" date="2021" institute="BYU ScholarsArchive" country="Provo, UT, USA">
        <title>Applications of and Algorithms for Genome Assembly and Genomic Analyses with an Emphasis on Marine Teleosts.</title>
        <authorList>
            <person name="Pickett B.D."/>
        </authorList>
    </citation>
    <scope>NUCLEOTIDE SEQUENCE</scope>
    <source>
        <strain evidence="2">HI-2016</strain>
    </source>
</reference>
<evidence type="ECO:0000256" key="1">
    <source>
        <dbReference type="SAM" id="MobiDB-lite"/>
    </source>
</evidence>
<organism evidence="2 3">
    <name type="scientific">Albula glossodonta</name>
    <name type="common">roundjaw bonefish</name>
    <dbReference type="NCBI Taxonomy" id="121402"/>
    <lineage>
        <taxon>Eukaryota</taxon>
        <taxon>Metazoa</taxon>
        <taxon>Chordata</taxon>
        <taxon>Craniata</taxon>
        <taxon>Vertebrata</taxon>
        <taxon>Euteleostomi</taxon>
        <taxon>Actinopterygii</taxon>
        <taxon>Neopterygii</taxon>
        <taxon>Teleostei</taxon>
        <taxon>Albuliformes</taxon>
        <taxon>Albulidae</taxon>
        <taxon>Albula</taxon>
    </lineage>
</organism>
<feature type="compositionally biased region" description="Low complexity" evidence="1">
    <location>
        <begin position="244"/>
        <end position="266"/>
    </location>
</feature>
<dbReference type="Proteomes" id="UP000824540">
    <property type="component" value="Unassembled WGS sequence"/>
</dbReference>
<protein>
    <submittedName>
        <fullName evidence="2">Uncharacterized protein</fullName>
    </submittedName>
</protein>
<accession>A0A8T2P1U4</accession>
<dbReference type="AlphaFoldDB" id="A0A8T2P1U4"/>
<gene>
    <name evidence="2" type="ORF">JZ751_004940</name>
</gene>
<comment type="caution">
    <text evidence="2">The sequence shown here is derived from an EMBL/GenBank/DDBJ whole genome shotgun (WGS) entry which is preliminary data.</text>
</comment>
<proteinExistence type="predicted"/>
<evidence type="ECO:0000313" key="2">
    <source>
        <dbReference type="EMBL" id="KAG9347373.1"/>
    </source>
</evidence>